<dbReference type="Proteomes" id="UP000189670">
    <property type="component" value="Unassembled WGS sequence"/>
</dbReference>
<protein>
    <submittedName>
        <fullName evidence="2">DNA polymerase beta domain-containing protein</fullName>
    </submittedName>
</protein>
<name>A0A1V1P6P1_9BACT</name>
<reference evidence="3" key="1">
    <citation type="submission" date="2012-11" db="EMBL/GenBank/DDBJ databases">
        <authorList>
            <person name="Lucero-Rivera Y.E."/>
            <person name="Tovar-Ramirez D."/>
        </authorList>
    </citation>
    <scope>NUCLEOTIDE SEQUENCE [LARGE SCALE GENOMIC DNA]</scope>
    <source>
        <strain evidence="3">Araruama</strain>
    </source>
</reference>
<dbReference type="InterPro" id="IPR052930">
    <property type="entry name" value="TA_antitoxin_MntA"/>
</dbReference>
<dbReference type="SUPFAM" id="SSF81301">
    <property type="entry name" value="Nucleotidyltransferase"/>
    <property type="match status" value="1"/>
</dbReference>
<accession>A0A1V1P6P1</accession>
<dbReference type="CDD" id="cd05403">
    <property type="entry name" value="NT_KNTase_like"/>
    <property type="match status" value="1"/>
</dbReference>
<evidence type="ECO:0000259" key="1">
    <source>
        <dbReference type="Pfam" id="PF18765"/>
    </source>
</evidence>
<gene>
    <name evidence="2" type="ORF">OMM_08801</name>
</gene>
<sequence>MNNMIDDAYIAEIKLLKQALFKNKNICFALLFGSYASGKYNERSDIDIGLYFYRAPEGLDILYLINHLSGYVQQELDITILNRASAFLRHQIMLNCKRLFEFGGHLT</sequence>
<dbReference type="Pfam" id="PF18765">
    <property type="entry name" value="Polbeta"/>
    <property type="match status" value="1"/>
</dbReference>
<dbReference type="InterPro" id="IPR041633">
    <property type="entry name" value="Polbeta"/>
</dbReference>
<dbReference type="InterPro" id="IPR043519">
    <property type="entry name" value="NT_sf"/>
</dbReference>
<proteinExistence type="predicted"/>
<dbReference type="PANTHER" id="PTHR43852">
    <property type="entry name" value="NUCLEOTIDYLTRANSFERASE"/>
    <property type="match status" value="1"/>
</dbReference>
<dbReference type="PANTHER" id="PTHR43852:SF3">
    <property type="entry name" value="NUCLEOTIDYLTRANSFERASE"/>
    <property type="match status" value="1"/>
</dbReference>
<feature type="domain" description="Polymerase beta nucleotidyltransferase" evidence="1">
    <location>
        <begin position="16"/>
        <end position="101"/>
    </location>
</feature>
<dbReference type="EMBL" id="ATBP01000421">
    <property type="protein sequence ID" value="ETR70453.1"/>
    <property type="molecule type" value="Genomic_DNA"/>
</dbReference>
<evidence type="ECO:0000313" key="2">
    <source>
        <dbReference type="EMBL" id="ETR70453.1"/>
    </source>
</evidence>
<comment type="caution">
    <text evidence="2">The sequence shown here is derived from an EMBL/GenBank/DDBJ whole genome shotgun (WGS) entry which is preliminary data.</text>
</comment>
<organism evidence="2 3">
    <name type="scientific">Candidatus Magnetoglobus multicellularis str. Araruama</name>
    <dbReference type="NCBI Taxonomy" id="890399"/>
    <lineage>
        <taxon>Bacteria</taxon>
        <taxon>Pseudomonadati</taxon>
        <taxon>Thermodesulfobacteriota</taxon>
        <taxon>Desulfobacteria</taxon>
        <taxon>Desulfobacterales</taxon>
        <taxon>Desulfobacteraceae</taxon>
        <taxon>Candidatus Magnetoglobus</taxon>
    </lineage>
</organism>
<evidence type="ECO:0000313" key="3">
    <source>
        <dbReference type="Proteomes" id="UP000189670"/>
    </source>
</evidence>
<dbReference type="Gene3D" id="3.30.460.10">
    <property type="entry name" value="Beta Polymerase, domain 2"/>
    <property type="match status" value="1"/>
</dbReference>
<dbReference type="NCBIfam" id="NF047752">
    <property type="entry name" value="MntA_antitoxin"/>
    <property type="match status" value="1"/>
</dbReference>
<dbReference type="AlphaFoldDB" id="A0A1V1P6P1"/>